<dbReference type="PANTHER" id="PTHR11062:SF281">
    <property type="entry name" value="EXOSTOSIN-LIKE 2"/>
    <property type="match status" value="1"/>
</dbReference>
<reference evidence="3 4" key="1">
    <citation type="submission" date="2020-04" db="EMBL/GenBank/DDBJ databases">
        <title>Perkinsus chesapeaki whole genome sequence.</title>
        <authorList>
            <person name="Bogema D.R."/>
        </authorList>
    </citation>
    <scope>NUCLEOTIDE SEQUENCE [LARGE SCALE GENOMIC DNA]</scope>
    <source>
        <strain evidence="3">ATCC PRA-425</strain>
    </source>
</reference>
<dbReference type="PANTHER" id="PTHR11062">
    <property type="entry name" value="EXOSTOSIN HEPARAN SULFATE GLYCOSYLTRANSFERASE -RELATED"/>
    <property type="match status" value="1"/>
</dbReference>
<accession>A0A7J6MUZ5</accession>
<protein>
    <recommendedName>
        <fullName evidence="2">Exostosin GT47 domain-containing protein</fullName>
    </recommendedName>
</protein>
<organism evidence="3 4">
    <name type="scientific">Perkinsus chesapeaki</name>
    <name type="common">Clam parasite</name>
    <name type="synonym">Perkinsus andrewsi</name>
    <dbReference type="NCBI Taxonomy" id="330153"/>
    <lineage>
        <taxon>Eukaryota</taxon>
        <taxon>Sar</taxon>
        <taxon>Alveolata</taxon>
        <taxon>Perkinsozoa</taxon>
        <taxon>Perkinsea</taxon>
        <taxon>Perkinsida</taxon>
        <taxon>Perkinsidae</taxon>
        <taxon>Perkinsus</taxon>
    </lineage>
</organism>
<feature type="domain" description="Exostosin GT47" evidence="2">
    <location>
        <begin position="287"/>
        <end position="434"/>
    </location>
</feature>
<dbReference type="OrthoDB" id="1924787at2759"/>
<evidence type="ECO:0000313" key="4">
    <source>
        <dbReference type="Proteomes" id="UP000591131"/>
    </source>
</evidence>
<dbReference type="InterPro" id="IPR004263">
    <property type="entry name" value="Exostosin"/>
</dbReference>
<keyword evidence="4" id="KW-1185">Reference proteome</keyword>
<comment type="caution">
    <text evidence="3">The sequence shown here is derived from an EMBL/GenBank/DDBJ whole genome shotgun (WGS) entry which is preliminary data.</text>
</comment>
<evidence type="ECO:0000256" key="1">
    <source>
        <dbReference type="ARBA" id="ARBA00010271"/>
    </source>
</evidence>
<name>A0A7J6MUZ5_PERCH</name>
<proteinExistence type="inferred from homology"/>
<evidence type="ECO:0000313" key="3">
    <source>
        <dbReference type="EMBL" id="KAF4675334.1"/>
    </source>
</evidence>
<dbReference type="Proteomes" id="UP000591131">
    <property type="component" value="Unassembled WGS sequence"/>
</dbReference>
<dbReference type="EMBL" id="JAAPAO010000049">
    <property type="protein sequence ID" value="KAF4675334.1"/>
    <property type="molecule type" value="Genomic_DNA"/>
</dbReference>
<comment type="similarity">
    <text evidence="1">Belongs to the glycosyltransferase 47 family.</text>
</comment>
<gene>
    <name evidence="3" type="ORF">FOL47_007952</name>
</gene>
<dbReference type="AlphaFoldDB" id="A0A7J6MUZ5"/>
<dbReference type="InterPro" id="IPR040911">
    <property type="entry name" value="Exostosin_GT47"/>
</dbReference>
<dbReference type="GO" id="GO:0016757">
    <property type="term" value="F:glycosyltransferase activity"/>
    <property type="evidence" value="ECO:0007669"/>
    <property type="project" value="InterPro"/>
</dbReference>
<dbReference type="Pfam" id="PF03016">
    <property type="entry name" value="Exostosin_GT47"/>
    <property type="match status" value="1"/>
</dbReference>
<evidence type="ECO:0000259" key="2">
    <source>
        <dbReference type="Pfam" id="PF03016"/>
    </source>
</evidence>
<sequence>MLSRIHVPLLLTLLQGMDYRCVGVPGVVSELEWEQVKNFATNWHIPDVFICLCLPIFVTLIRGLSAVLQDCLPGVLVVILNALPAIDFEFGKGKAGEWLMMAKALATKYINSSQSVSSWEIQLDDLGPHIDILLGVAEHRPPCAQDLKVHVISPHPRSDGSLFCGNHGQWAIEALIPAWFAESACHVNEASAADFVILADHRTCHHHLNCEGAECQSQVIPNQSTKGRRAELLLTAAEELTQPWSRRLMILADQGLRVNFSHIAPGWKDSMPSLQQSVFLTTEPYTSGEFPSVFSLPYKDIVVPGSISPARLRALKAASRPVSERDLLLSFHGRLPGNHRYYQNNTIRRVAENSLAGVPDLSIGGIIDNFFDIKGKSKFCLIMPGTSNWSNHLYESLFSGCVPVIVGDSIVPAFDYIVDWTQTAIRWSEARFLSDPLEMIESLRSLTATRVEQLQRNVINMGCWFDYTRVYSSSCSPYVAIVRGLSIRAAVRSPASWR</sequence>